<evidence type="ECO:0000313" key="2">
    <source>
        <dbReference type="EMBL" id="QHS85893.1"/>
    </source>
</evidence>
<organism evidence="2">
    <name type="scientific">viral metagenome</name>
    <dbReference type="NCBI Taxonomy" id="1070528"/>
    <lineage>
        <taxon>unclassified sequences</taxon>
        <taxon>metagenomes</taxon>
        <taxon>organismal metagenomes</taxon>
    </lineage>
</organism>
<feature type="region of interest" description="Disordered" evidence="1">
    <location>
        <begin position="78"/>
        <end position="105"/>
    </location>
</feature>
<sequence>MQTVHSPDFFEIGKSYTVALPHPRGEKGTVVQGVIKEKRGRQLQLKTAHGFKQFEVDYKDDEKLENLQAQEETAFGYGGGVHEKFAGRRRRRKTRKTRRRHTRRR</sequence>
<reference evidence="2" key="1">
    <citation type="journal article" date="2020" name="Nature">
        <title>Giant virus diversity and host interactions through global metagenomics.</title>
        <authorList>
            <person name="Schulz F."/>
            <person name="Roux S."/>
            <person name="Paez-Espino D."/>
            <person name="Jungbluth S."/>
            <person name="Walsh D.A."/>
            <person name="Denef V.J."/>
            <person name="McMahon K.D."/>
            <person name="Konstantinidis K.T."/>
            <person name="Eloe-Fadrosh E.A."/>
            <person name="Kyrpides N.C."/>
            <person name="Woyke T."/>
        </authorList>
    </citation>
    <scope>NUCLEOTIDE SEQUENCE</scope>
    <source>
        <strain evidence="2">GVMAG-M-3300009185-36</strain>
    </source>
</reference>
<dbReference type="EMBL" id="MN739048">
    <property type="protein sequence ID" value="QHS85893.1"/>
    <property type="molecule type" value="Genomic_DNA"/>
</dbReference>
<proteinExistence type="predicted"/>
<feature type="compositionally biased region" description="Basic residues" evidence="1">
    <location>
        <begin position="87"/>
        <end position="105"/>
    </location>
</feature>
<protein>
    <submittedName>
        <fullName evidence="2">Uncharacterized protein</fullName>
    </submittedName>
</protein>
<name>A0A6C0B342_9ZZZZ</name>
<evidence type="ECO:0000256" key="1">
    <source>
        <dbReference type="SAM" id="MobiDB-lite"/>
    </source>
</evidence>
<dbReference type="AlphaFoldDB" id="A0A6C0B342"/>
<accession>A0A6C0B342</accession>